<proteinExistence type="predicted"/>
<feature type="region of interest" description="Disordered" evidence="1">
    <location>
        <begin position="108"/>
        <end position="137"/>
    </location>
</feature>
<dbReference type="Proteomes" id="UP000324222">
    <property type="component" value="Unassembled WGS sequence"/>
</dbReference>
<reference evidence="2 3" key="1">
    <citation type="submission" date="2019-05" db="EMBL/GenBank/DDBJ databases">
        <title>Another draft genome of Portunus trituberculatus and its Hox gene families provides insights of decapod evolution.</title>
        <authorList>
            <person name="Jeong J.-H."/>
            <person name="Song I."/>
            <person name="Kim S."/>
            <person name="Choi T."/>
            <person name="Kim D."/>
            <person name="Ryu S."/>
            <person name="Kim W."/>
        </authorList>
    </citation>
    <scope>NUCLEOTIDE SEQUENCE [LARGE SCALE GENOMIC DNA]</scope>
    <source>
        <tissue evidence="2">Muscle</tissue>
    </source>
</reference>
<name>A0A5B7F8I7_PORTR</name>
<evidence type="ECO:0000313" key="3">
    <source>
        <dbReference type="Proteomes" id="UP000324222"/>
    </source>
</evidence>
<protein>
    <submittedName>
        <fullName evidence="2">Uncharacterized protein</fullName>
    </submittedName>
</protein>
<dbReference type="EMBL" id="VSRR010005227">
    <property type="protein sequence ID" value="MPC41895.1"/>
    <property type="molecule type" value="Genomic_DNA"/>
</dbReference>
<dbReference type="AlphaFoldDB" id="A0A5B7F8I7"/>
<sequence length="137" mass="14675">MKETQQLEKVTEGLTQVAKQASPGSLAPVPIVRRAMGITVLPVTSEPTDSIEVDIEASWGQDKTTSITTTTTGLLAEPQQQHPTITSLQQEHKTATIITAAHDIESQLSQILHQSEAAPPPPPMAMSDSSLREVLNS</sequence>
<organism evidence="2 3">
    <name type="scientific">Portunus trituberculatus</name>
    <name type="common">Swimming crab</name>
    <name type="synonym">Neptunus trituberculatus</name>
    <dbReference type="NCBI Taxonomy" id="210409"/>
    <lineage>
        <taxon>Eukaryota</taxon>
        <taxon>Metazoa</taxon>
        <taxon>Ecdysozoa</taxon>
        <taxon>Arthropoda</taxon>
        <taxon>Crustacea</taxon>
        <taxon>Multicrustacea</taxon>
        <taxon>Malacostraca</taxon>
        <taxon>Eumalacostraca</taxon>
        <taxon>Eucarida</taxon>
        <taxon>Decapoda</taxon>
        <taxon>Pleocyemata</taxon>
        <taxon>Brachyura</taxon>
        <taxon>Eubrachyura</taxon>
        <taxon>Portunoidea</taxon>
        <taxon>Portunidae</taxon>
        <taxon>Portuninae</taxon>
        <taxon>Portunus</taxon>
    </lineage>
</organism>
<dbReference type="OrthoDB" id="21648at2759"/>
<gene>
    <name evidence="2" type="ORF">E2C01_035503</name>
</gene>
<comment type="caution">
    <text evidence="2">The sequence shown here is derived from an EMBL/GenBank/DDBJ whole genome shotgun (WGS) entry which is preliminary data.</text>
</comment>
<evidence type="ECO:0000256" key="1">
    <source>
        <dbReference type="SAM" id="MobiDB-lite"/>
    </source>
</evidence>
<keyword evidence="3" id="KW-1185">Reference proteome</keyword>
<accession>A0A5B7F8I7</accession>
<evidence type="ECO:0000313" key="2">
    <source>
        <dbReference type="EMBL" id="MPC41895.1"/>
    </source>
</evidence>